<dbReference type="AlphaFoldDB" id="A0AAN6MDW2"/>
<evidence type="ECO:0000313" key="1">
    <source>
        <dbReference type="EMBL" id="KAK3898243.1"/>
    </source>
</evidence>
<evidence type="ECO:0000313" key="2">
    <source>
        <dbReference type="Proteomes" id="UP001303889"/>
    </source>
</evidence>
<reference evidence="1" key="2">
    <citation type="submission" date="2023-05" db="EMBL/GenBank/DDBJ databases">
        <authorList>
            <consortium name="Lawrence Berkeley National Laboratory"/>
            <person name="Steindorff A."/>
            <person name="Hensen N."/>
            <person name="Bonometti L."/>
            <person name="Westerberg I."/>
            <person name="Brannstrom I.O."/>
            <person name="Guillou S."/>
            <person name="Cros-Aarteil S."/>
            <person name="Calhoun S."/>
            <person name="Haridas S."/>
            <person name="Kuo A."/>
            <person name="Mondo S."/>
            <person name="Pangilinan J."/>
            <person name="Riley R."/>
            <person name="Labutti K."/>
            <person name="Andreopoulos B."/>
            <person name="Lipzen A."/>
            <person name="Chen C."/>
            <person name="Yanf M."/>
            <person name="Daum C."/>
            <person name="Ng V."/>
            <person name="Clum A."/>
            <person name="Ohm R."/>
            <person name="Martin F."/>
            <person name="Silar P."/>
            <person name="Natvig D."/>
            <person name="Lalanne C."/>
            <person name="Gautier V."/>
            <person name="Ament-Velasquez S.L."/>
            <person name="Kruys A."/>
            <person name="Hutchinson M.I."/>
            <person name="Powell A.J."/>
            <person name="Barry K."/>
            <person name="Miller A.N."/>
            <person name="Grigoriev I.V."/>
            <person name="Debuchy R."/>
            <person name="Gladieux P."/>
            <person name="Thoren M.H."/>
            <person name="Johannesson H."/>
        </authorList>
    </citation>
    <scope>NUCLEOTIDE SEQUENCE</scope>
    <source>
        <strain evidence="1">CBS 103.79</strain>
    </source>
</reference>
<gene>
    <name evidence="1" type="ORF">C8A05DRAFT_19132</name>
</gene>
<protein>
    <submittedName>
        <fullName evidence="1">Uncharacterized protein</fullName>
    </submittedName>
</protein>
<feature type="non-terminal residue" evidence="1">
    <location>
        <position position="119"/>
    </location>
</feature>
<dbReference type="EMBL" id="MU855972">
    <property type="protein sequence ID" value="KAK3898243.1"/>
    <property type="molecule type" value="Genomic_DNA"/>
</dbReference>
<accession>A0AAN6MDW2</accession>
<dbReference type="Proteomes" id="UP001303889">
    <property type="component" value="Unassembled WGS sequence"/>
</dbReference>
<name>A0AAN6MDW2_9PEZI</name>
<comment type="caution">
    <text evidence="1">The sequence shown here is derived from an EMBL/GenBank/DDBJ whole genome shotgun (WGS) entry which is preliminary data.</text>
</comment>
<reference evidence="1" key="1">
    <citation type="journal article" date="2023" name="Mol. Phylogenet. Evol.">
        <title>Genome-scale phylogeny and comparative genomics of the fungal order Sordariales.</title>
        <authorList>
            <person name="Hensen N."/>
            <person name="Bonometti L."/>
            <person name="Westerberg I."/>
            <person name="Brannstrom I.O."/>
            <person name="Guillou S."/>
            <person name="Cros-Aarteil S."/>
            <person name="Calhoun S."/>
            <person name="Haridas S."/>
            <person name="Kuo A."/>
            <person name="Mondo S."/>
            <person name="Pangilinan J."/>
            <person name="Riley R."/>
            <person name="LaButti K."/>
            <person name="Andreopoulos B."/>
            <person name="Lipzen A."/>
            <person name="Chen C."/>
            <person name="Yan M."/>
            <person name="Daum C."/>
            <person name="Ng V."/>
            <person name="Clum A."/>
            <person name="Steindorff A."/>
            <person name="Ohm R.A."/>
            <person name="Martin F."/>
            <person name="Silar P."/>
            <person name="Natvig D.O."/>
            <person name="Lalanne C."/>
            <person name="Gautier V."/>
            <person name="Ament-Velasquez S.L."/>
            <person name="Kruys A."/>
            <person name="Hutchinson M.I."/>
            <person name="Powell A.J."/>
            <person name="Barry K."/>
            <person name="Miller A.N."/>
            <person name="Grigoriev I.V."/>
            <person name="Debuchy R."/>
            <person name="Gladieux P."/>
            <person name="Hiltunen Thoren M."/>
            <person name="Johannesson H."/>
        </authorList>
    </citation>
    <scope>NUCLEOTIDE SEQUENCE</scope>
    <source>
        <strain evidence="1">CBS 103.79</strain>
    </source>
</reference>
<proteinExistence type="predicted"/>
<keyword evidence="2" id="KW-1185">Reference proteome</keyword>
<sequence length="119" mass="12968">MEEALARARAQFPDDLAMLQKIAIQIAFFQRGVTTKKNGVKNSFGHNKKVRRLKAKCTKAVQEFIAIGHNAKHLPPSAVEILALRYSSPHGEGNGSIFAMFGEINCLHLADAQLPGGIT</sequence>
<organism evidence="1 2">
    <name type="scientific">Staphylotrichum tortipilum</name>
    <dbReference type="NCBI Taxonomy" id="2831512"/>
    <lineage>
        <taxon>Eukaryota</taxon>
        <taxon>Fungi</taxon>
        <taxon>Dikarya</taxon>
        <taxon>Ascomycota</taxon>
        <taxon>Pezizomycotina</taxon>
        <taxon>Sordariomycetes</taxon>
        <taxon>Sordariomycetidae</taxon>
        <taxon>Sordariales</taxon>
        <taxon>Chaetomiaceae</taxon>
        <taxon>Staphylotrichum</taxon>
    </lineage>
</organism>